<name>A0A2I7SKF0_9FLAO</name>
<proteinExistence type="predicted"/>
<dbReference type="EMBL" id="CP025938">
    <property type="protein sequence ID" value="AUS06388.1"/>
    <property type="molecule type" value="Genomic_DNA"/>
</dbReference>
<dbReference type="OrthoDB" id="1489647at2"/>
<evidence type="ECO:0000313" key="1">
    <source>
        <dbReference type="EMBL" id="AUS06388.1"/>
    </source>
</evidence>
<keyword evidence="2" id="KW-1185">Reference proteome</keyword>
<gene>
    <name evidence="1" type="ORF">C1A40_13450</name>
</gene>
<protein>
    <submittedName>
        <fullName evidence="1">Uncharacterized protein</fullName>
    </submittedName>
</protein>
<dbReference type="KEGG" id="taj:C1A40_13450"/>
<reference evidence="2" key="1">
    <citation type="submission" date="2018-01" db="EMBL/GenBank/DDBJ databases">
        <title>Complete genome of Tamlana sp. UJ94.</title>
        <authorList>
            <person name="Jung J."/>
            <person name="Chung D."/>
            <person name="Bae S.S."/>
            <person name="Baek K."/>
        </authorList>
    </citation>
    <scope>NUCLEOTIDE SEQUENCE [LARGE SCALE GENOMIC DNA]</scope>
    <source>
        <strain evidence="2">UJ94</strain>
    </source>
</reference>
<dbReference type="Proteomes" id="UP000236592">
    <property type="component" value="Chromosome"/>
</dbReference>
<dbReference type="RefSeq" id="WP_102996341.1">
    <property type="nucleotide sequence ID" value="NZ_CP025938.1"/>
</dbReference>
<accession>A0A2I7SKF0</accession>
<dbReference type="AlphaFoldDB" id="A0A2I7SKF0"/>
<organism evidence="1 2">
    <name type="scientific">Pseudotamlana carrageenivorans</name>
    <dbReference type="NCBI Taxonomy" id="2069432"/>
    <lineage>
        <taxon>Bacteria</taxon>
        <taxon>Pseudomonadati</taxon>
        <taxon>Bacteroidota</taxon>
        <taxon>Flavobacteriia</taxon>
        <taxon>Flavobacteriales</taxon>
        <taxon>Flavobacteriaceae</taxon>
        <taxon>Pseudotamlana</taxon>
    </lineage>
</organism>
<sequence length="328" mass="37348">MDILKVDSTLVLYDYPLDYSIAENGSYYKDPETAPEQPTYQYCAVTIDKKLPNGVEYEVLEELFIPDEDKDTITKTAKANTKFISEEIINTLVDEALRITNNLNNKTSKSTNLAKSSASKWRPAGTIKVWDNVVGDFVPVEGVKVRARRWFTTHTGIASASGRYSCNGRFRRDANYSIDWERYEFALQDGWLNGATYNGPKKRGDWNLNLNSGKQEYYATIFSAAHFYYYGSRMGLKSPPTNATFKTKMKIAARLERDESSHIHQRRFILSAPIYIKTYGRESQAVFGTTIHELAHAAHWNFDRDAYNNLGAGGYVLQKDGDKRTLET</sequence>
<evidence type="ECO:0000313" key="2">
    <source>
        <dbReference type="Proteomes" id="UP000236592"/>
    </source>
</evidence>